<organism evidence="1">
    <name type="scientific">viral metagenome</name>
    <dbReference type="NCBI Taxonomy" id="1070528"/>
    <lineage>
        <taxon>unclassified sequences</taxon>
        <taxon>metagenomes</taxon>
        <taxon>organismal metagenomes</taxon>
    </lineage>
</organism>
<name>A0A6C0ADD3_9ZZZZ</name>
<protein>
    <recommendedName>
        <fullName evidence="2">Glycosyltransferase</fullName>
    </recommendedName>
</protein>
<reference evidence="1" key="1">
    <citation type="journal article" date="2020" name="Nature">
        <title>Giant virus diversity and host interactions through global metagenomics.</title>
        <authorList>
            <person name="Schulz F."/>
            <person name="Roux S."/>
            <person name="Paez-Espino D."/>
            <person name="Jungbluth S."/>
            <person name="Walsh D.A."/>
            <person name="Denef V.J."/>
            <person name="McMahon K.D."/>
            <person name="Konstantinidis K.T."/>
            <person name="Eloe-Fadrosh E.A."/>
            <person name="Kyrpides N.C."/>
            <person name="Woyke T."/>
        </authorList>
    </citation>
    <scope>NUCLEOTIDE SEQUENCE</scope>
    <source>
        <strain evidence="1">GVMAG-S-1021933-23</strain>
    </source>
</reference>
<dbReference type="AlphaFoldDB" id="A0A6C0ADD3"/>
<sequence>MSLGFIITRNIVSEKTDKYWKECCKCIRKFYPENLILIIDDNSKKEFITPETDLNNYQIIESEFPGSGELLAYYYFHKTKLFEKAIIIHDSVFLNSSLDTENVTSVRFLFSFIHQWNNNSENLSLIDYLNSEKFNTSELKELYNDTNKWYGCFGLQSIITLEFIERLQEKYDIFKLLNIVRCRPKRCCMERVFAVICIYEDENVFKNKAMFGNIHDFSPWGYTFDQYLKNGTQNKTIIKCWSGR</sequence>
<accession>A0A6C0ADD3</accession>
<evidence type="ECO:0000313" key="1">
    <source>
        <dbReference type="EMBL" id="QHS77672.1"/>
    </source>
</evidence>
<proteinExistence type="predicted"/>
<dbReference type="EMBL" id="MN740593">
    <property type="protein sequence ID" value="QHS77672.1"/>
    <property type="molecule type" value="Genomic_DNA"/>
</dbReference>
<evidence type="ECO:0008006" key="2">
    <source>
        <dbReference type="Google" id="ProtNLM"/>
    </source>
</evidence>